<dbReference type="NCBIfam" id="TIGR00756">
    <property type="entry name" value="PPR"/>
    <property type="match status" value="3"/>
</dbReference>
<evidence type="ECO:0000256" key="2">
    <source>
        <dbReference type="PROSITE-ProRule" id="PRU00708"/>
    </source>
</evidence>
<evidence type="ECO:0000256" key="1">
    <source>
        <dbReference type="ARBA" id="ARBA00022737"/>
    </source>
</evidence>
<feature type="repeat" description="PPR" evidence="2">
    <location>
        <begin position="481"/>
        <end position="515"/>
    </location>
</feature>
<accession>A0AAP0Q5G5</accession>
<dbReference type="PANTHER" id="PTHR47913">
    <property type="entry name" value="OS01G0167750 PROTEIN"/>
    <property type="match status" value="1"/>
</dbReference>
<evidence type="ECO:0000313" key="3">
    <source>
        <dbReference type="EMBL" id="KAK9164066.1"/>
    </source>
</evidence>
<sequence>MLMPWRFVFSISSFRATTLRHFSSTPLANNRISQYLRRASLIDSIRLALRSPNTHQSLLLLLQNPTLDPFVATHAIRSAPSPQSALALFDSFKTLHGFSPNQTLLHAIAKTLAKARRIDELRNLIAAINGGEFNNVARVTSMDLLRWYALAGDLELVLQVWREYRLGANRACTESYNTVMEVYAKKGKNLEAVTVFSRMIDEGANPNSRTFTVLIVHLASFGNVDGAVKVFEMLPRLRVKRTLKQYSVLAEILTRAKQFDLVKTLLDEMKGDGVLPCNSMRLSLNCMRDAGYVVETEELLKDFSPDMRIGNVGIPVDSGDDDDDYDVDGSQVVGNGDQVQLKPWLDPSALATALKDWSPGEVRALEGARFVWTTRLVCKVLRSFKDAETAWKFFCWVAQQPGDFSHDVYTVSRMITILARHGRVELVDQLISKVKREGIMLSFSTVRLMIDFFGYSKKADAALRIFRDVQVFCGPICKDNLVLLYSSLLRTFAKCKRGLDALELLKEMMSFEIYPDIQTCTRLMQYFASEGDLRVVQNLLGIVRQSGIKPDAYMFQILIHAYCKHERAALAMRVFEDMGNSGLVPDMATKELLVKSLWREGKLREAAAVEERCEEINGILPLALPGHVWTVSSADLARVYDIYSRSFSTDDANIQTE</sequence>
<feature type="repeat" description="PPR" evidence="2">
    <location>
        <begin position="407"/>
        <end position="441"/>
    </location>
</feature>
<keyword evidence="4" id="KW-1185">Reference proteome</keyword>
<comment type="caution">
    <text evidence="3">The sequence shown here is derived from an EMBL/GenBank/DDBJ whole genome shotgun (WGS) entry which is preliminary data.</text>
</comment>
<dbReference type="PROSITE" id="PS51375">
    <property type="entry name" value="PPR"/>
    <property type="match status" value="5"/>
</dbReference>
<dbReference type="Gene3D" id="1.25.40.10">
    <property type="entry name" value="Tetratricopeptide repeat domain"/>
    <property type="match status" value="3"/>
</dbReference>
<feature type="repeat" description="PPR" evidence="2">
    <location>
        <begin position="172"/>
        <end position="206"/>
    </location>
</feature>
<dbReference type="InterPro" id="IPR044175">
    <property type="entry name" value="At5g66631-like"/>
</dbReference>
<dbReference type="InterPro" id="IPR002885">
    <property type="entry name" value="PPR_rpt"/>
</dbReference>
<dbReference type="EMBL" id="JBBNAF010000002">
    <property type="protein sequence ID" value="KAK9164066.1"/>
    <property type="molecule type" value="Genomic_DNA"/>
</dbReference>
<feature type="repeat" description="PPR" evidence="2">
    <location>
        <begin position="242"/>
        <end position="276"/>
    </location>
</feature>
<dbReference type="Proteomes" id="UP001420932">
    <property type="component" value="Unassembled WGS sequence"/>
</dbReference>
<keyword evidence="1" id="KW-0677">Repeat</keyword>
<gene>
    <name evidence="3" type="ORF">Syun_004968</name>
</gene>
<dbReference type="Pfam" id="PF13041">
    <property type="entry name" value="PPR_2"/>
    <property type="match status" value="2"/>
</dbReference>
<dbReference type="Pfam" id="PF01535">
    <property type="entry name" value="PPR"/>
    <property type="match status" value="2"/>
</dbReference>
<dbReference type="AlphaFoldDB" id="A0AAP0Q5G5"/>
<reference evidence="3 4" key="1">
    <citation type="submission" date="2024-01" db="EMBL/GenBank/DDBJ databases">
        <title>Genome assemblies of Stephania.</title>
        <authorList>
            <person name="Yang L."/>
        </authorList>
    </citation>
    <scope>NUCLEOTIDE SEQUENCE [LARGE SCALE GENOMIC DNA]</scope>
    <source>
        <strain evidence="3">YNDBR</strain>
        <tissue evidence="3">Leaf</tissue>
    </source>
</reference>
<organism evidence="3 4">
    <name type="scientific">Stephania yunnanensis</name>
    <dbReference type="NCBI Taxonomy" id="152371"/>
    <lineage>
        <taxon>Eukaryota</taxon>
        <taxon>Viridiplantae</taxon>
        <taxon>Streptophyta</taxon>
        <taxon>Embryophyta</taxon>
        <taxon>Tracheophyta</taxon>
        <taxon>Spermatophyta</taxon>
        <taxon>Magnoliopsida</taxon>
        <taxon>Ranunculales</taxon>
        <taxon>Menispermaceae</taxon>
        <taxon>Menispermoideae</taxon>
        <taxon>Cissampelideae</taxon>
        <taxon>Stephania</taxon>
    </lineage>
</organism>
<proteinExistence type="predicted"/>
<evidence type="ECO:0000313" key="4">
    <source>
        <dbReference type="Proteomes" id="UP001420932"/>
    </source>
</evidence>
<name>A0AAP0Q5G5_9MAGN</name>
<evidence type="ECO:0008006" key="5">
    <source>
        <dbReference type="Google" id="ProtNLM"/>
    </source>
</evidence>
<protein>
    <recommendedName>
        <fullName evidence="5">Pentatricopeptide repeat-containing protein</fullName>
    </recommendedName>
</protein>
<feature type="repeat" description="PPR" evidence="2">
    <location>
        <begin position="551"/>
        <end position="585"/>
    </location>
</feature>
<dbReference type="PANTHER" id="PTHR47913:SF1">
    <property type="entry name" value="OS01G0167750 PROTEIN"/>
    <property type="match status" value="1"/>
</dbReference>
<dbReference type="InterPro" id="IPR011990">
    <property type="entry name" value="TPR-like_helical_dom_sf"/>
</dbReference>